<dbReference type="PRINTS" id="PR00081">
    <property type="entry name" value="GDHRDH"/>
</dbReference>
<sequence>MNPNFSLAPGFHAVVIGGAGDIGAAISNQFCDLGATVTATGANEADLSRTLLKPRAGLTLATLDVTDDEAVTSFARKHKRVDALINCAGILARDKEFEIETFMKVLDVNLTGTFRTCMAFHPLLAQQTGSIVNIASMNATLALPRIPAYCASKGGVVMLTKALALKWAEEGIRVNAVAPGYIETAINAAGRGDLAHYQRIADRTAFKRWGQPEDIAGAVAFLCMPASQYATGTVVAVDGGFLAG</sequence>
<dbReference type="PRINTS" id="PR00080">
    <property type="entry name" value="SDRFAMILY"/>
</dbReference>
<comment type="similarity">
    <text evidence="1">Belongs to the short-chain dehydrogenases/reductases (SDR) family.</text>
</comment>
<dbReference type="PANTHER" id="PTHR42760:SF123">
    <property type="entry name" value="OXIDOREDUCTASE"/>
    <property type="match status" value="1"/>
</dbReference>
<dbReference type="InterPro" id="IPR036291">
    <property type="entry name" value="NAD(P)-bd_dom_sf"/>
</dbReference>
<dbReference type="Proteomes" id="UP000551709">
    <property type="component" value="Chromosome"/>
</dbReference>
<evidence type="ECO:0000313" key="3">
    <source>
        <dbReference type="Proteomes" id="UP000551709"/>
    </source>
</evidence>
<dbReference type="InterPro" id="IPR020904">
    <property type="entry name" value="Sc_DH/Rdtase_CS"/>
</dbReference>
<organism evidence="2 3">
    <name type="scientific">Bradyrhizobium barranii subsp. apii</name>
    <dbReference type="NCBI Taxonomy" id="2819348"/>
    <lineage>
        <taxon>Bacteria</taxon>
        <taxon>Pseudomonadati</taxon>
        <taxon>Pseudomonadota</taxon>
        <taxon>Alphaproteobacteria</taxon>
        <taxon>Hyphomicrobiales</taxon>
        <taxon>Nitrobacteraceae</taxon>
        <taxon>Bradyrhizobium</taxon>
        <taxon>Bradyrhizobium barranii</taxon>
    </lineage>
</organism>
<name>A0A8T5V9B3_9BRAD</name>
<protein>
    <submittedName>
        <fullName evidence="2">SDR family oxidoreductase</fullName>
    </submittedName>
</protein>
<reference evidence="2" key="1">
    <citation type="journal article" date="2017" name="Syst. Appl. Microbiol.">
        <title>Soybeans inoculated with root zone soils of Canadian native legumes harbour diverse and novel Bradyrhizobium spp. that possess agricultural potential.</title>
        <authorList>
            <person name="Bromfield E.S.P."/>
            <person name="Cloutier S."/>
            <person name="Tambong J.T."/>
            <person name="Tran Thi T.V."/>
        </authorList>
    </citation>
    <scope>NUCLEOTIDE SEQUENCE</scope>
    <source>
        <strain evidence="2">1S5</strain>
    </source>
</reference>
<evidence type="ECO:0000313" key="2">
    <source>
        <dbReference type="EMBL" id="UPT86144.1"/>
    </source>
</evidence>
<dbReference type="GO" id="GO:0016616">
    <property type="term" value="F:oxidoreductase activity, acting on the CH-OH group of donors, NAD or NADP as acceptor"/>
    <property type="evidence" value="ECO:0007669"/>
    <property type="project" value="TreeGrafter"/>
</dbReference>
<dbReference type="Pfam" id="PF13561">
    <property type="entry name" value="adh_short_C2"/>
    <property type="match status" value="1"/>
</dbReference>
<dbReference type="Gene3D" id="3.40.50.720">
    <property type="entry name" value="NAD(P)-binding Rossmann-like Domain"/>
    <property type="match status" value="1"/>
</dbReference>
<dbReference type="PANTHER" id="PTHR42760">
    <property type="entry name" value="SHORT-CHAIN DEHYDROGENASES/REDUCTASES FAMILY MEMBER"/>
    <property type="match status" value="1"/>
</dbReference>
<dbReference type="PROSITE" id="PS00061">
    <property type="entry name" value="ADH_SHORT"/>
    <property type="match status" value="1"/>
</dbReference>
<gene>
    <name evidence="2" type="ORF">HAP41_0000038695</name>
</gene>
<dbReference type="GO" id="GO:0030497">
    <property type="term" value="P:fatty acid elongation"/>
    <property type="evidence" value="ECO:0007669"/>
    <property type="project" value="TreeGrafter"/>
</dbReference>
<dbReference type="InterPro" id="IPR002347">
    <property type="entry name" value="SDR_fam"/>
</dbReference>
<dbReference type="RefSeq" id="WP_166082152.1">
    <property type="nucleotide sequence ID" value="NZ_CP096251.1"/>
</dbReference>
<dbReference type="SUPFAM" id="SSF51735">
    <property type="entry name" value="NAD(P)-binding Rossmann-fold domains"/>
    <property type="match status" value="1"/>
</dbReference>
<dbReference type="FunFam" id="3.40.50.720:FF:000084">
    <property type="entry name" value="Short-chain dehydrogenase reductase"/>
    <property type="match status" value="1"/>
</dbReference>
<evidence type="ECO:0000256" key="1">
    <source>
        <dbReference type="ARBA" id="ARBA00006484"/>
    </source>
</evidence>
<reference evidence="2" key="2">
    <citation type="submission" date="2022-04" db="EMBL/GenBank/DDBJ databases">
        <authorList>
            <person name="Bromfield E.S.P."/>
            <person name="Cloutier S."/>
        </authorList>
    </citation>
    <scope>NUCLEOTIDE SEQUENCE</scope>
    <source>
        <strain evidence="2">1S5</strain>
    </source>
</reference>
<dbReference type="EMBL" id="CP096255">
    <property type="protein sequence ID" value="UPT86144.1"/>
    <property type="molecule type" value="Genomic_DNA"/>
</dbReference>
<accession>A0A8T5V9B3</accession>
<dbReference type="AlphaFoldDB" id="A0A8T5V9B3"/>
<proteinExistence type="inferred from homology"/>